<feature type="compositionally biased region" description="Polar residues" evidence="1">
    <location>
        <begin position="1"/>
        <end position="19"/>
    </location>
</feature>
<dbReference type="AlphaFoldDB" id="A0AAV3RIA6"/>
<reference evidence="2 3" key="1">
    <citation type="submission" date="2024-01" db="EMBL/GenBank/DDBJ databases">
        <title>The complete chloroplast genome sequence of Lithospermum erythrorhizon: insights into the phylogenetic relationship among Boraginaceae species and the maternal lineages of purple gromwells.</title>
        <authorList>
            <person name="Okada T."/>
            <person name="Watanabe K."/>
        </authorList>
    </citation>
    <scope>NUCLEOTIDE SEQUENCE [LARGE SCALE GENOMIC DNA]</scope>
</reference>
<evidence type="ECO:0000313" key="2">
    <source>
        <dbReference type="EMBL" id="GAA0176129.1"/>
    </source>
</evidence>
<dbReference type="Proteomes" id="UP001454036">
    <property type="component" value="Unassembled WGS sequence"/>
</dbReference>
<dbReference type="EMBL" id="BAABME010027796">
    <property type="protein sequence ID" value="GAA0176129.1"/>
    <property type="molecule type" value="Genomic_DNA"/>
</dbReference>
<protein>
    <submittedName>
        <fullName evidence="2">Uncharacterized protein</fullName>
    </submittedName>
</protein>
<feature type="compositionally biased region" description="Low complexity" evidence="1">
    <location>
        <begin position="20"/>
        <end position="39"/>
    </location>
</feature>
<organism evidence="2 3">
    <name type="scientific">Lithospermum erythrorhizon</name>
    <name type="common">Purple gromwell</name>
    <name type="synonym">Lithospermum officinale var. erythrorhizon</name>
    <dbReference type="NCBI Taxonomy" id="34254"/>
    <lineage>
        <taxon>Eukaryota</taxon>
        <taxon>Viridiplantae</taxon>
        <taxon>Streptophyta</taxon>
        <taxon>Embryophyta</taxon>
        <taxon>Tracheophyta</taxon>
        <taxon>Spermatophyta</taxon>
        <taxon>Magnoliopsida</taxon>
        <taxon>eudicotyledons</taxon>
        <taxon>Gunneridae</taxon>
        <taxon>Pentapetalae</taxon>
        <taxon>asterids</taxon>
        <taxon>lamiids</taxon>
        <taxon>Boraginales</taxon>
        <taxon>Boraginaceae</taxon>
        <taxon>Boraginoideae</taxon>
        <taxon>Lithospermeae</taxon>
        <taxon>Lithospermum</taxon>
    </lineage>
</organism>
<comment type="caution">
    <text evidence="2">The sequence shown here is derived from an EMBL/GenBank/DDBJ whole genome shotgun (WGS) entry which is preliminary data.</text>
</comment>
<feature type="region of interest" description="Disordered" evidence="1">
    <location>
        <begin position="1"/>
        <end position="63"/>
    </location>
</feature>
<evidence type="ECO:0000256" key="1">
    <source>
        <dbReference type="SAM" id="MobiDB-lite"/>
    </source>
</evidence>
<sequence length="76" mass="7703">MSDSSNSLPEGQGYNNEARSSSSPQVSSSLGALAEGGSSTPLQATPLVSRAPSSSRCPPQAKTVRAKLHLCGSELS</sequence>
<gene>
    <name evidence="2" type="ORF">LIER_42027</name>
</gene>
<keyword evidence="3" id="KW-1185">Reference proteome</keyword>
<proteinExistence type="predicted"/>
<accession>A0AAV3RIA6</accession>
<name>A0AAV3RIA6_LITER</name>
<evidence type="ECO:0000313" key="3">
    <source>
        <dbReference type="Proteomes" id="UP001454036"/>
    </source>
</evidence>